<evidence type="ECO:0000256" key="1">
    <source>
        <dbReference type="SAM" id="MobiDB-lite"/>
    </source>
</evidence>
<gene>
    <name evidence="2" type="ORF">GRS66_008386</name>
</gene>
<accession>A0A6C1E9S3</accession>
<dbReference type="EMBL" id="CP049006">
    <property type="protein sequence ID" value="QID85799.1"/>
    <property type="molecule type" value="Genomic_DNA"/>
</dbReference>
<name>A0A6C1E9S3_SACPS</name>
<feature type="compositionally biased region" description="Basic and acidic residues" evidence="1">
    <location>
        <begin position="448"/>
        <end position="458"/>
    </location>
</feature>
<feature type="region of interest" description="Disordered" evidence="1">
    <location>
        <begin position="437"/>
        <end position="484"/>
    </location>
</feature>
<feature type="region of interest" description="Disordered" evidence="1">
    <location>
        <begin position="235"/>
        <end position="320"/>
    </location>
</feature>
<dbReference type="Proteomes" id="UP000501346">
    <property type="component" value="Chromosome SeIX"/>
</dbReference>
<organism evidence="2 3">
    <name type="scientific">Saccharomyces pastorianus</name>
    <name type="common">Lager yeast</name>
    <name type="synonym">Saccharomyces cerevisiae x Saccharomyces eubayanus</name>
    <dbReference type="NCBI Taxonomy" id="27292"/>
    <lineage>
        <taxon>Eukaryota</taxon>
        <taxon>Fungi</taxon>
        <taxon>Dikarya</taxon>
        <taxon>Ascomycota</taxon>
        <taxon>Saccharomycotina</taxon>
        <taxon>Saccharomycetes</taxon>
        <taxon>Saccharomycetales</taxon>
        <taxon>Saccharomycetaceae</taxon>
        <taxon>Saccharomyces</taxon>
    </lineage>
</organism>
<reference evidence="2 3" key="1">
    <citation type="journal article" date="2019" name="BMC Genomics">
        <title>Chromosome level assembly and comparative genome analysis confirm lager-brewing yeasts originated from a single hybridization.</title>
        <authorList>
            <person name="Salazar A.N."/>
            <person name="Gorter de Vries A.R."/>
            <person name="van den Broek M."/>
            <person name="Brouwers N."/>
            <person name="de la Torre Cortes P."/>
            <person name="Kuijpers N.G.A."/>
            <person name="Daran J.G."/>
            <person name="Abeel T."/>
        </authorList>
    </citation>
    <scope>NUCLEOTIDE SEQUENCE [LARGE SCALE GENOMIC DNA]</scope>
    <source>
        <strain evidence="2 3">CBS 1483</strain>
    </source>
</reference>
<feature type="compositionally biased region" description="Basic residues" evidence="1">
    <location>
        <begin position="23"/>
        <end position="33"/>
    </location>
</feature>
<feature type="region of interest" description="Disordered" evidence="1">
    <location>
        <begin position="1"/>
        <end position="33"/>
    </location>
</feature>
<feature type="compositionally biased region" description="Basic residues" evidence="1">
    <location>
        <begin position="265"/>
        <end position="281"/>
    </location>
</feature>
<dbReference type="AlphaFoldDB" id="A0A6C1E9S3"/>
<dbReference type="OrthoDB" id="4060607at2759"/>
<sequence>MVNKSKFDGGNGTATNGNAPSSRNHKKKYSNCRKKSVASSVRCGNFGIARMGDDEKQVSRIFDKMNHLKKFSAEEDDDRNLFIQWSDDITDTLSGLWWTGTFLKLLISSALTGRAKKWFDSTTEGIDDHSIRTYTLEKFLALLSGEFDGIRVLRRERFAELLELSINSETSLEKFAKISELLTPYYLSSSAALDLFLTKLEPCLQKQLGDTAFPMTLDIALLVAACEFAKGTSKERNDEHAENDNNNNNNSNNNGNTIDLDPSVRKNKNTIKTNKKCKNKHIHENIDNAIKKSNGKKNRNEEGLQVIHPKRRKQNESGKQLSLSTAVLADIVPLDNSISNTNASNKHFNVSNPVDSYTSKRNGSQNHPINEMPTLDGNRSFPITIPAAANLAYDKVESVKNETNIHYEAINDIPLSLASGSDFVKRNVAESMSWKSIRGNAGVPDSNAKSDLRGDESNRQMARRSHAAHISSHSNTPEPRQTAWHDPIGTNFAETNKIVEITNLNPFTKHENTIGSDKPKGSNNPITSMKVNKPGYFIDLEKPQSMHNGNRNVGLLAQKSYPLHNFAVRTRNAHFNDRPSNYTSAHGNLNAIHPLSLRINNIQCLSRPGIREADTNKEVHSPKMTVQEKGTVNSAVAKDKDGRSNSVENPFLGNTLNGTKLNSYYI</sequence>
<keyword evidence="3" id="KW-1185">Reference proteome</keyword>
<feature type="compositionally biased region" description="Polar residues" evidence="1">
    <location>
        <begin position="345"/>
        <end position="368"/>
    </location>
</feature>
<evidence type="ECO:0000313" key="2">
    <source>
        <dbReference type="EMBL" id="QID85799.1"/>
    </source>
</evidence>
<evidence type="ECO:0000313" key="3">
    <source>
        <dbReference type="Proteomes" id="UP000501346"/>
    </source>
</evidence>
<feature type="region of interest" description="Disordered" evidence="1">
    <location>
        <begin position="345"/>
        <end position="375"/>
    </location>
</feature>
<proteinExistence type="predicted"/>
<feature type="compositionally biased region" description="Low complexity" evidence="1">
    <location>
        <begin position="244"/>
        <end position="256"/>
    </location>
</feature>
<protein>
    <submittedName>
        <fullName evidence="2">Uncharacterized protein</fullName>
    </submittedName>
</protein>